<comment type="caution">
    <text evidence="3">The sequence shown here is derived from an EMBL/GenBank/DDBJ whole genome shotgun (WGS) entry which is preliminary data.</text>
</comment>
<keyword evidence="2" id="KW-1133">Transmembrane helix</keyword>
<proteinExistence type="predicted"/>
<keyword evidence="4" id="KW-1185">Reference proteome</keyword>
<dbReference type="EMBL" id="STGW01000003">
    <property type="protein sequence ID" value="THV16172.1"/>
    <property type="molecule type" value="Genomic_DNA"/>
</dbReference>
<organism evidence="3 4">
    <name type="scientific">Nocardioides caeni</name>
    <dbReference type="NCBI Taxonomy" id="574700"/>
    <lineage>
        <taxon>Bacteria</taxon>
        <taxon>Bacillati</taxon>
        <taxon>Actinomycetota</taxon>
        <taxon>Actinomycetes</taxon>
        <taxon>Propionibacteriales</taxon>
        <taxon>Nocardioidaceae</taxon>
        <taxon>Nocardioides</taxon>
    </lineage>
</organism>
<dbReference type="OrthoDB" id="3788245at2"/>
<evidence type="ECO:0000313" key="3">
    <source>
        <dbReference type="EMBL" id="THV16172.1"/>
    </source>
</evidence>
<dbReference type="AlphaFoldDB" id="A0A4S8NJU9"/>
<dbReference type="RefSeq" id="WP_136562267.1">
    <property type="nucleotide sequence ID" value="NZ_BAABLS010000010.1"/>
</dbReference>
<evidence type="ECO:0000256" key="2">
    <source>
        <dbReference type="SAM" id="Phobius"/>
    </source>
</evidence>
<evidence type="ECO:0000256" key="1">
    <source>
        <dbReference type="SAM" id="MobiDB-lite"/>
    </source>
</evidence>
<gene>
    <name evidence="3" type="ORF">E9934_07575</name>
</gene>
<feature type="region of interest" description="Disordered" evidence="1">
    <location>
        <begin position="1"/>
        <end position="25"/>
    </location>
</feature>
<reference evidence="3 4" key="1">
    <citation type="journal article" date="2009" name="Int. J. Syst. Evol. Microbiol.">
        <title>Nocardioides caeni sp. nov., isolated from wastewater.</title>
        <authorList>
            <person name="Yoon J.H."/>
            <person name="Kang S.J."/>
            <person name="Park S."/>
            <person name="Kim W."/>
            <person name="Oh T.K."/>
        </authorList>
    </citation>
    <scope>NUCLEOTIDE SEQUENCE [LARGE SCALE GENOMIC DNA]</scope>
    <source>
        <strain evidence="3 4">DSM 23134</strain>
    </source>
</reference>
<sequence>MTAPTGTSGPGRRRATKPVRPAGLGVTRVPRPSFQARGWRITGAVATAALLVGWFTWYAMTPEELSTTESTISATGVVGAPVYFGMYAPGKSFDRTLRVNGVKVRATTSADLTITPLLCRRGTVGVTTRPEQFCAELIDPEGERLTGDDSIVLKVEADQPVTAVVNQIEIAYREDLRWDTQPAGAGQAIVSITGRPTSE</sequence>
<name>A0A4S8NJU9_9ACTN</name>
<feature type="transmembrane region" description="Helical" evidence="2">
    <location>
        <begin position="71"/>
        <end position="88"/>
    </location>
</feature>
<protein>
    <submittedName>
        <fullName evidence="3">Uncharacterized protein</fullName>
    </submittedName>
</protein>
<accession>A0A4S8NJU9</accession>
<feature type="transmembrane region" description="Helical" evidence="2">
    <location>
        <begin position="38"/>
        <end position="59"/>
    </location>
</feature>
<keyword evidence="2" id="KW-0472">Membrane</keyword>
<evidence type="ECO:0000313" key="4">
    <source>
        <dbReference type="Proteomes" id="UP000307087"/>
    </source>
</evidence>
<dbReference type="Proteomes" id="UP000307087">
    <property type="component" value="Unassembled WGS sequence"/>
</dbReference>
<keyword evidence="2" id="KW-0812">Transmembrane</keyword>